<proteinExistence type="predicted"/>
<accession>A0A2M4CCJ9</accession>
<dbReference type="AlphaFoldDB" id="A0A2M4CCJ9"/>
<sequence>MLELLLISMLGPRGPLYACHYCLDDTLASTCRRTKQNHSPTSFRSFCGDPCKIQHITGSSSQEGAAGRVSETSSAE</sequence>
<dbReference type="EMBL" id="GGFJ01013932">
    <property type="protein sequence ID" value="MBW63073.1"/>
    <property type="molecule type" value="Transcribed_RNA"/>
</dbReference>
<organism evidence="2">
    <name type="scientific">Anopheles marajoara</name>
    <dbReference type="NCBI Taxonomy" id="58244"/>
    <lineage>
        <taxon>Eukaryota</taxon>
        <taxon>Metazoa</taxon>
        <taxon>Ecdysozoa</taxon>
        <taxon>Arthropoda</taxon>
        <taxon>Hexapoda</taxon>
        <taxon>Insecta</taxon>
        <taxon>Pterygota</taxon>
        <taxon>Neoptera</taxon>
        <taxon>Endopterygota</taxon>
        <taxon>Diptera</taxon>
        <taxon>Nematocera</taxon>
        <taxon>Culicoidea</taxon>
        <taxon>Culicidae</taxon>
        <taxon>Anophelinae</taxon>
        <taxon>Anopheles</taxon>
    </lineage>
</organism>
<evidence type="ECO:0000256" key="1">
    <source>
        <dbReference type="SAM" id="MobiDB-lite"/>
    </source>
</evidence>
<feature type="region of interest" description="Disordered" evidence="1">
    <location>
        <begin position="57"/>
        <end position="76"/>
    </location>
</feature>
<name>A0A2M4CCJ9_9DIPT</name>
<evidence type="ECO:0000313" key="2">
    <source>
        <dbReference type="EMBL" id="MBW63073.1"/>
    </source>
</evidence>
<protein>
    <submittedName>
        <fullName evidence="2">Putative secreted protein</fullName>
    </submittedName>
</protein>
<reference evidence="2" key="1">
    <citation type="submission" date="2018-01" db="EMBL/GenBank/DDBJ databases">
        <title>An insight into the sialome of Amazonian anophelines.</title>
        <authorList>
            <person name="Ribeiro J.M."/>
            <person name="Scarpassa V."/>
            <person name="Calvo E."/>
        </authorList>
    </citation>
    <scope>NUCLEOTIDE SEQUENCE</scope>
    <source>
        <tissue evidence="2">Salivary glands</tissue>
    </source>
</reference>